<evidence type="ECO:0000313" key="3">
    <source>
        <dbReference type="Proteomes" id="UP000610746"/>
    </source>
</evidence>
<accession>A0A8J8KCH6</accession>
<dbReference type="EMBL" id="JABSNO010000025">
    <property type="protein sequence ID" value="NRS93649.1"/>
    <property type="molecule type" value="Genomic_DNA"/>
</dbReference>
<dbReference type="RefSeq" id="WP_173780201.1">
    <property type="nucleotide sequence ID" value="NZ_JABSNO010000025.1"/>
</dbReference>
<dbReference type="InterPro" id="IPR045549">
    <property type="entry name" value="bpX4"/>
</dbReference>
<dbReference type="AlphaFoldDB" id="A0A8J8KCH6"/>
<comment type="caution">
    <text evidence="2">The sequence shown here is derived from an EMBL/GenBank/DDBJ whole genome shotgun (WGS) entry which is preliminary data.</text>
</comment>
<feature type="domain" description="MoxR-vWA-beta-propeller ternary system" evidence="1">
    <location>
        <begin position="8"/>
        <end position="208"/>
    </location>
</feature>
<evidence type="ECO:0000259" key="1">
    <source>
        <dbReference type="Pfam" id="PF19920"/>
    </source>
</evidence>
<keyword evidence="3" id="KW-1185">Reference proteome</keyword>
<proteinExistence type="predicted"/>
<gene>
    <name evidence="2" type="ORF">HNQ03_002740</name>
</gene>
<reference evidence="2" key="1">
    <citation type="submission" date="2020-05" db="EMBL/GenBank/DDBJ databases">
        <title>Genomic Encyclopedia of Type Strains, Phase IV (KMG-V): Genome sequencing to study the core and pangenomes of soil and plant-associated prokaryotes.</title>
        <authorList>
            <person name="Whitman W."/>
        </authorList>
    </citation>
    <scope>NUCLEOTIDE SEQUENCE</scope>
    <source>
        <strain evidence="2">16F</strain>
    </source>
</reference>
<name>A0A8J8KCH6_9FLAO</name>
<dbReference type="Pfam" id="PF19920">
    <property type="entry name" value="bpX4"/>
    <property type="match status" value="1"/>
</dbReference>
<dbReference type="Proteomes" id="UP000610746">
    <property type="component" value="Unassembled WGS sequence"/>
</dbReference>
<evidence type="ECO:0000313" key="2">
    <source>
        <dbReference type="EMBL" id="NRS93649.1"/>
    </source>
</evidence>
<sequence>MPSTNSPFLDSIYQIRTEECLIIYSKILDISQKEKDNVVEFLMNEFDNEKINYPFQSPKFNAKAALFGAEILYHAAQFVAIRENTEKDFKKNFPIFEGIADESAMLSADLCLRFLPIVFQQLKSIDDHDPLLEILINIFQKFHYSAVGLNIDFPEINWENTIMSSCFKMLYLNKIFEYKNYELAENPFWKKEILANLGDYKNVFWRELK</sequence>
<organism evidence="2 3">
    <name type="scientific">Frigoriflavimonas asaccharolytica</name>
    <dbReference type="NCBI Taxonomy" id="2735899"/>
    <lineage>
        <taxon>Bacteria</taxon>
        <taxon>Pseudomonadati</taxon>
        <taxon>Bacteroidota</taxon>
        <taxon>Flavobacteriia</taxon>
        <taxon>Flavobacteriales</taxon>
        <taxon>Weeksellaceae</taxon>
        <taxon>Frigoriflavimonas</taxon>
    </lineage>
</organism>
<protein>
    <recommendedName>
        <fullName evidence="1">MoxR-vWA-beta-propeller ternary system domain-containing protein</fullName>
    </recommendedName>
</protein>